<evidence type="ECO:0000313" key="3">
    <source>
        <dbReference type="Proteomes" id="UP000054564"/>
    </source>
</evidence>
<feature type="compositionally biased region" description="Polar residues" evidence="1">
    <location>
        <begin position="9"/>
        <end position="20"/>
    </location>
</feature>
<feature type="region of interest" description="Disordered" evidence="1">
    <location>
        <begin position="210"/>
        <end position="248"/>
    </location>
</feature>
<reference evidence="3" key="1">
    <citation type="submission" date="2014-03" db="EMBL/GenBank/DDBJ databases">
        <title>The Genome Sequence of Puccinia striiformis f. sp. tritici PST-78.</title>
        <authorList>
            <consortium name="The Broad Institute Genome Sequencing Platform"/>
            <person name="Cuomo C."/>
            <person name="Hulbert S."/>
            <person name="Chen X."/>
            <person name="Walker B."/>
            <person name="Young S.K."/>
            <person name="Zeng Q."/>
            <person name="Gargeya S."/>
            <person name="Fitzgerald M."/>
            <person name="Haas B."/>
            <person name="Abouelleil A."/>
            <person name="Alvarado L."/>
            <person name="Arachchi H.M."/>
            <person name="Berlin A.M."/>
            <person name="Chapman S.B."/>
            <person name="Goldberg J."/>
            <person name="Griggs A."/>
            <person name="Gujja S."/>
            <person name="Hansen M."/>
            <person name="Howarth C."/>
            <person name="Imamovic A."/>
            <person name="Larimer J."/>
            <person name="McCowan C."/>
            <person name="Montmayeur A."/>
            <person name="Murphy C."/>
            <person name="Neiman D."/>
            <person name="Pearson M."/>
            <person name="Priest M."/>
            <person name="Roberts A."/>
            <person name="Saif S."/>
            <person name="Shea T."/>
            <person name="Sisk P."/>
            <person name="Sykes S."/>
            <person name="Wortman J."/>
            <person name="Nusbaum C."/>
            <person name="Birren B."/>
        </authorList>
    </citation>
    <scope>NUCLEOTIDE SEQUENCE [LARGE SCALE GENOMIC DNA]</scope>
    <source>
        <strain evidence="3">race PST-78</strain>
    </source>
</reference>
<feature type="compositionally biased region" description="Basic and acidic residues" evidence="1">
    <location>
        <begin position="211"/>
        <end position="230"/>
    </location>
</feature>
<evidence type="ECO:0000313" key="2">
    <source>
        <dbReference type="EMBL" id="KNE91926.1"/>
    </source>
</evidence>
<organism evidence="2 3">
    <name type="scientific">Puccinia striiformis f. sp. tritici PST-78</name>
    <dbReference type="NCBI Taxonomy" id="1165861"/>
    <lineage>
        <taxon>Eukaryota</taxon>
        <taxon>Fungi</taxon>
        <taxon>Dikarya</taxon>
        <taxon>Basidiomycota</taxon>
        <taxon>Pucciniomycotina</taxon>
        <taxon>Pucciniomycetes</taxon>
        <taxon>Pucciniales</taxon>
        <taxon>Pucciniaceae</taxon>
        <taxon>Puccinia</taxon>
    </lineage>
</organism>
<proteinExistence type="predicted"/>
<dbReference type="EMBL" id="AJIL01000183">
    <property type="protein sequence ID" value="KNE91926.1"/>
    <property type="molecule type" value="Genomic_DNA"/>
</dbReference>
<dbReference type="PROSITE" id="PS51257">
    <property type="entry name" value="PROKAR_LIPOPROTEIN"/>
    <property type="match status" value="1"/>
</dbReference>
<feature type="region of interest" description="Disordered" evidence="1">
    <location>
        <begin position="1"/>
        <end position="20"/>
    </location>
</feature>
<dbReference type="OrthoDB" id="10293834at2759"/>
<protein>
    <submittedName>
        <fullName evidence="2">Uncharacterized protein</fullName>
    </submittedName>
</protein>
<keyword evidence="3" id="KW-1185">Reference proteome</keyword>
<comment type="caution">
    <text evidence="2">The sequence shown here is derived from an EMBL/GenBank/DDBJ whole genome shotgun (WGS) entry which is preliminary data.</text>
</comment>
<sequence>MRDFLCGPTSPSTQSCNSGPRLQAFDLFTSEKPATRSPPGMNSDSAASLNDLRNAARELRLPSIDQSVAQIQDPTDPGGHEILAISNFRTLSSTDLRETHSLIDSLDREVQSGLPRHDIYVNCNLCLAPSPAETTREESAAPFEYSMMIPPYNRPETTIDLLAMFATSQNTETTDIHEFEINHALSPTVSQPGLKRPVMNDLNNDNLLGDPIDHLTRGPVDKKSRKDDTWSKPCQKPFIQHQLDPPTNLIKSNRKKMDVFQKNRVTVSGMSPLNDPKSRKENPHRIALVNHYDKKLKNKFLSPKMKSLDFYLDTNVVEDPSQKMKEALRMAFESINLNHGNKIILTFQDAAIIFARFQRNEYGPMAGENTFPKSLAQNLVSKRLFELSQNQDQWFEFWEGSSGINLEEELKGLKVDSNSNEKKLLLYFLFYVDMIDTIIPPSKSTTSPKNHKQNLFKDALKQFKDFKDSNQIYRSIDIDNTKSFNDNSPTLVWSCIYHWLSNGQRSDLESLSLSTGGKKNKGFKIFFNLIFKSNAQGFNNQLRPAPKFT</sequence>
<dbReference type="AlphaFoldDB" id="A0A0L0UYB9"/>
<name>A0A0L0UYB9_9BASI</name>
<evidence type="ECO:0000256" key="1">
    <source>
        <dbReference type="SAM" id="MobiDB-lite"/>
    </source>
</evidence>
<dbReference type="Proteomes" id="UP000054564">
    <property type="component" value="Unassembled WGS sequence"/>
</dbReference>
<gene>
    <name evidence="2" type="ORF">PSTG_14671</name>
</gene>
<accession>A0A0L0UYB9</accession>